<dbReference type="Gene3D" id="2.40.33.20">
    <property type="entry name" value="PK beta-barrel domain-like"/>
    <property type="match status" value="1"/>
</dbReference>
<sequence>MTWMTSVDQILIGQVAPLGSRNAPSGIDKRPVAGRVFLSRDGLTGDAQGDRKYHGGPDKALHHYAFEHYAFWIGTIGEREVLTRPGAFGENLSTSGLSESCAAIGDTFRLGRSVIQVSQGRQPCWKLDVRFDVRGMAVQVQQTGLTGWYYRVIEEGFIEEGDELLLEERLSPDWTIARIWRILYVDTMNRDELAAMAALDHLPESWRGYAAKRLRTHRVEDWSRRLNGDLADGIGEDPARVGTALGVRGQGGAS</sequence>
<comment type="caution">
    <text evidence="2">The sequence shown here is derived from an EMBL/GenBank/DDBJ whole genome shotgun (WGS) entry which is preliminary data.</text>
</comment>
<dbReference type="EMBL" id="BSPK01000105">
    <property type="protein sequence ID" value="GLS66428.1"/>
    <property type="molecule type" value="Genomic_DNA"/>
</dbReference>
<evidence type="ECO:0000259" key="1">
    <source>
        <dbReference type="PROSITE" id="PS51340"/>
    </source>
</evidence>
<accession>A0ABQ6DQP8</accession>
<dbReference type="InterPro" id="IPR052353">
    <property type="entry name" value="Benzoxazolinone_Detox_Enz"/>
</dbReference>
<dbReference type="Proteomes" id="UP001156856">
    <property type="component" value="Unassembled WGS sequence"/>
</dbReference>
<dbReference type="SUPFAM" id="SSF50800">
    <property type="entry name" value="PK beta-barrel domain-like"/>
    <property type="match status" value="1"/>
</dbReference>
<dbReference type="InterPro" id="IPR005163">
    <property type="entry name" value="Tri_helical_YiiM-like"/>
</dbReference>
<dbReference type="PANTHER" id="PTHR30212:SF2">
    <property type="entry name" value="PROTEIN YIIM"/>
    <property type="match status" value="1"/>
</dbReference>
<organism evidence="2 3">
    <name type="scientific">Methylobacterium oxalidis</name>
    <dbReference type="NCBI Taxonomy" id="944322"/>
    <lineage>
        <taxon>Bacteria</taxon>
        <taxon>Pseudomonadati</taxon>
        <taxon>Pseudomonadota</taxon>
        <taxon>Alphaproteobacteria</taxon>
        <taxon>Hyphomicrobiales</taxon>
        <taxon>Methylobacteriaceae</taxon>
        <taxon>Methylobacterium</taxon>
    </lineage>
</organism>
<dbReference type="PANTHER" id="PTHR30212">
    <property type="entry name" value="PROTEIN YIIM"/>
    <property type="match status" value="1"/>
</dbReference>
<dbReference type="Pfam" id="PF03475">
    <property type="entry name" value="YiiM_3-alpha"/>
    <property type="match status" value="1"/>
</dbReference>
<keyword evidence="3" id="KW-1185">Reference proteome</keyword>
<evidence type="ECO:0000313" key="3">
    <source>
        <dbReference type="Proteomes" id="UP001156856"/>
    </source>
</evidence>
<dbReference type="InterPro" id="IPR005302">
    <property type="entry name" value="MoCF_Sase_C"/>
</dbReference>
<proteinExistence type="predicted"/>
<protein>
    <submittedName>
        <fullName evidence="2">Molybdenum cofactor sulfurase</fullName>
    </submittedName>
</protein>
<feature type="domain" description="MOSC" evidence="1">
    <location>
        <begin position="30"/>
        <end position="167"/>
    </location>
</feature>
<dbReference type="PROSITE" id="PS51340">
    <property type="entry name" value="MOSC"/>
    <property type="match status" value="1"/>
</dbReference>
<reference evidence="3" key="1">
    <citation type="journal article" date="2019" name="Int. J. Syst. Evol. Microbiol.">
        <title>The Global Catalogue of Microorganisms (GCM) 10K type strain sequencing project: providing services to taxonomists for standard genome sequencing and annotation.</title>
        <authorList>
            <consortium name="The Broad Institute Genomics Platform"/>
            <consortium name="The Broad Institute Genome Sequencing Center for Infectious Disease"/>
            <person name="Wu L."/>
            <person name="Ma J."/>
        </authorList>
    </citation>
    <scope>NUCLEOTIDE SEQUENCE [LARGE SCALE GENOMIC DNA]</scope>
    <source>
        <strain evidence="3">NBRC 107715</strain>
    </source>
</reference>
<name>A0ABQ6DQP8_9HYPH</name>
<evidence type="ECO:0000313" key="2">
    <source>
        <dbReference type="EMBL" id="GLS66428.1"/>
    </source>
</evidence>
<gene>
    <name evidence="2" type="ORF">GCM10007888_48110</name>
</gene>
<dbReference type="InterPro" id="IPR011037">
    <property type="entry name" value="Pyrv_Knase-like_insert_dom_sf"/>
</dbReference>
<dbReference type="Pfam" id="PF03473">
    <property type="entry name" value="MOSC"/>
    <property type="match status" value="1"/>
</dbReference>